<protein>
    <recommendedName>
        <fullName evidence="3">DUF4318 domain-containing protein</fullName>
    </recommendedName>
</protein>
<reference evidence="1 2" key="1">
    <citation type="submission" date="2023-04" db="EMBL/GenBank/DDBJ databases">
        <title>Fusibacter bizertensis strain WBS, isolated from littoral bottom sediments of the Arctic seas - biochemical and genomic analysis.</title>
        <authorList>
            <person name="Brioukhanov A.L."/>
        </authorList>
    </citation>
    <scope>NUCLEOTIDE SEQUENCE [LARGE SCALE GENOMIC DNA]</scope>
    <source>
        <strain evidence="1 2">WBS</strain>
    </source>
</reference>
<organism evidence="1 2">
    <name type="scientific">Fusibacter bizertensis</name>
    <dbReference type="NCBI Taxonomy" id="1488331"/>
    <lineage>
        <taxon>Bacteria</taxon>
        <taxon>Bacillati</taxon>
        <taxon>Bacillota</taxon>
        <taxon>Clostridia</taxon>
        <taxon>Eubacteriales</taxon>
        <taxon>Eubacteriales Family XII. Incertae Sedis</taxon>
        <taxon>Fusibacter</taxon>
    </lineage>
</organism>
<evidence type="ECO:0000313" key="2">
    <source>
        <dbReference type="Proteomes" id="UP001158045"/>
    </source>
</evidence>
<dbReference type="EMBL" id="JARYZI010000015">
    <property type="protein sequence ID" value="MDH8679720.1"/>
    <property type="molecule type" value="Genomic_DNA"/>
</dbReference>
<accession>A0ABT6NHA0</accession>
<dbReference type="RefSeq" id="WP_281095615.1">
    <property type="nucleotide sequence ID" value="NZ_JARYZI010000015.1"/>
</dbReference>
<proteinExistence type="predicted"/>
<comment type="caution">
    <text evidence="1">The sequence shown here is derived from an EMBL/GenBank/DDBJ whole genome shotgun (WGS) entry which is preliminary data.</text>
</comment>
<dbReference type="Proteomes" id="UP001158045">
    <property type="component" value="Unassembled WGS sequence"/>
</dbReference>
<evidence type="ECO:0000313" key="1">
    <source>
        <dbReference type="EMBL" id="MDH8679720.1"/>
    </source>
</evidence>
<name>A0ABT6NHA0_9FIRM</name>
<evidence type="ECO:0008006" key="3">
    <source>
        <dbReference type="Google" id="ProtNLM"/>
    </source>
</evidence>
<keyword evidence="2" id="KW-1185">Reference proteome</keyword>
<sequence>MKLGNVILQLSGIDLASLKESEIIEKIKAQCVEQGYDTEQVENVNVYINIEGTAVTAYYICDACNGAIKLN</sequence>
<gene>
    <name evidence="1" type="ORF">QE109_16295</name>
</gene>